<dbReference type="FunFam" id="1.10.1820.10:FF:000005">
    <property type="entry name" value="Casein kinase II subunit beta"/>
    <property type="match status" value="1"/>
</dbReference>
<comment type="subunit">
    <text evidence="2">Tetramer of two alpha and two beta subunits.</text>
</comment>
<dbReference type="PANTHER" id="PTHR11740:SF0">
    <property type="entry name" value="CASEIN KINASE II SUBUNIT BETA"/>
    <property type="match status" value="1"/>
</dbReference>
<dbReference type="SUPFAM" id="SSF57798">
    <property type="entry name" value="Casein kinase II beta subunit"/>
    <property type="match status" value="1"/>
</dbReference>
<dbReference type="GO" id="GO:0019887">
    <property type="term" value="F:protein kinase regulator activity"/>
    <property type="evidence" value="ECO:0007669"/>
    <property type="project" value="InterPro"/>
</dbReference>
<dbReference type="GO" id="GO:0005956">
    <property type="term" value="C:protein kinase CK2 complex"/>
    <property type="evidence" value="ECO:0007669"/>
    <property type="project" value="UniProtKB-UniRule"/>
</dbReference>
<dbReference type="FunFam" id="2.20.25.20:FF:000001">
    <property type="entry name" value="Casein kinase II subunit beta"/>
    <property type="match status" value="1"/>
</dbReference>
<evidence type="ECO:0000313" key="4">
    <source>
        <dbReference type="EMBL" id="CAE0629617.1"/>
    </source>
</evidence>
<sequence length="361" mass="39081">MDGREVESSDGEELWVEWFCNLDGNEMLCEVDRSYIEDGFNLYGLRQHVPNFQNVLDIILDNSVDDNLDPMMAQAAYLLYGLIHARFITTSRGLEVMYKKYRTGDFGRCPRMLCKDQFVVPAGIYDHPNKEKVKVYCPKCGQVYGVPTNPGEQGLDGSFFGTTFPHLFFLTFNRLIPEPCTETYIPRVFGFKIHPSAKCARQPASQPAAQSAPPSNLKRGRLHMDFLVQHRSKRSKRGVSGSRSRNKRGSSGAGGGPGGANNASPATGDSNDQSNSSGLTAPDRLNLEALTPASHPHGSAHAHAAALSAEVLRVGMEPGPPPPVPAQFSSAGFGAPPPVPGAFLGAAAAAADRPPLQNQWM</sequence>
<organism evidence="4">
    <name type="scientific">Heterosigma akashiwo</name>
    <name type="common">Chromophytic alga</name>
    <name type="synonym">Heterosigma carterae</name>
    <dbReference type="NCBI Taxonomy" id="2829"/>
    <lineage>
        <taxon>Eukaryota</taxon>
        <taxon>Sar</taxon>
        <taxon>Stramenopiles</taxon>
        <taxon>Ochrophyta</taxon>
        <taxon>Raphidophyceae</taxon>
        <taxon>Chattonellales</taxon>
        <taxon>Chattonellaceae</taxon>
        <taxon>Heterosigma</taxon>
    </lineage>
</organism>
<name>A0A6V1P2G8_HETAK</name>
<feature type="compositionally biased region" description="Polar residues" evidence="3">
    <location>
        <begin position="265"/>
        <end position="279"/>
    </location>
</feature>
<dbReference type="Pfam" id="PF01214">
    <property type="entry name" value="CK_II_beta"/>
    <property type="match status" value="1"/>
</dbReference>
<dbReference type="GO" id="GO:0005737">
    <property type="term" value="C:cytoplasm"/>
    <property type="evidence" value="ECO:0007669"/>
    <property type="project" value="TreeGrafter"/>
</dbReference>
<dbReference type="AlphaFoldDB" id="A0A6V1P2G8"/>
<dbReference type="PRINTS" id="PR00472">
    <property type="entry name" value="CASNKINASEII"/>
</dbReference>
<comment type="similarity">
    <text evidence="1 2">Belongs to the casein kinase 2 subunit beta family.</text>
</comment>
<dbReference type="EMBL" id="HBIU01017812">
    <property type="protein sequence ID" value="CAE0629617.1"/>
    <property type="molecule type" value="Transcribed_RNA"/>
</dbReference>
<protein>
    <recommendedName>
        <fullName evidence="2">Casein kinase II subunit beta</fullName>
        <shortName evidence="2">CK II beta</shortName>
    </recommendedName>
</protein>
<evidence type="ECO:0000256" key="1">
    <source>
        <dbReference type="ARBA" id="ARBA00006941"/>
    </source>
</evidence>
<feature type="region of interest" description="Disordered" evidence="3">
    <location>
        <begin position="228"/>
        <end position="281"/>
    </location>
</feature>
<dbReference type="InterPro" id="IPR000704">
    <property type="entry name" value="Casein_kinase_II_reg-sub"/>
</dbReference>
<dbReference type="InterPro" id="IPR035991">
    <property type="entry name" value="Casein_kinase_II_beta-like"/>
</dbReference>
<dbReference type="InterPro" id="IPR016149">
    <property type="entry name" value="Casein_kin_II_reg-sub_N"/>
</dbReference>
<dbReference type="SMART" id="SM01085">
    <property type="entry name" value="CK_II_beta"/>
    <property type="match status" value="1"/>
</dbReference>
<gene>
    <name evidence="4" type="ORF">HAKA00212_LOCUS8301</name>
</gene>
<evidence type="ECO:0000256" key="3">
    <source>
        <dbReference type="SAM" id="MobiDB-lite"/>
    </source>
</evidence>
<proteinExistence type="inferred from homology"/>
<accession>A0A6V1P2G8</accession>
<dbReference type="Gene3D" id="1.10.1820.10">
    <property type="entry name" value="protein kinase ck2 holoenzyme, chain C, domain 1"/>
    <property type="match status" value="1"/>
</dbReference>
<evidence type="ECO:0000256" key="2">
    <source>
        <dbReference type="RuleBase" id="RU361268"/>
    </source>
</evidence>
<dbReference type="Gene3D" id="2.20.25.20">
    <property type="match status" value="1"/>
</dbReference>
<dbReference type="PANTHER" id="PTHR11740">
    <property type="entry name" value="CASEIN KINASE II SUBUNIT BETA"/>
    <property type="match status" value="1"/>
</dbReference>
<reference evidence="4" key="1">
    <citation type="submission" date="2021-01" db="EMBL/GenBank/DDBJ databases">
        <authorList>
            <person name="Corre E."/>
            <person name="Pelletier E."/>
            <person name="Niang G."/>
            <person name="Scheremetjew M."/>
            <person name="Finn R."/>
            <person name="Kale V."/>
            <person name="Holt S."/>
            <person name="Cochrane G."/>
            <person name="Meng A."/>
            <person name="Brown T."/>
            <person name="Cohen L."/>
        </authorList>
    </citation>
    <scope>NUCLEOTIDE SEQUENCE</scope>
    <source>
        <strain evidence="4">CCMP3107</strain>
    </source>
</reference>